<dbReference type="Gene3D" id="1.50.10.10">
    <property type="match status" value="1"/>
</dbReference>
<proteinExistence type="predicted"/>
<dbReference type="InterPro" id="IPR006775">
    <property type="entry name" value="GH116_catalytic"/>
</dbReference>
<dbReference type="Pfam" id="PF12215">
    <property type="entry name" value="Glyco_hydr_116N"/>
    <property type="match status" value="2"/>
</dbReference>
<sequence length="946" mass="106596">MPIGGLCSGQLYLGGDGKLWFWDIFNLNYRKFQIKGVDAYEFPYKRSHPEEANARMIEQGFSIKVQFNGKSVEKTLDCDGIKDIRFLGQYPLGEVWYQDPELPVDVKLEAYSPFIPLELKRSLYPATVLTFKVKNSSDQEVEAELSGWLENAVLTGSRELTGFSASLQNDVSVIAGVGKRVHCSAEPRIAASQPVRRKDIAVVKGEDYHKKSTYWTVTEIDAATVATLLTELGDAKTVTKHATPEFKIERPLISCTVRGGNHDEGTIVRILVDGKVIASEVGTGTLSYQLMEFDVSAYEGRQATIEVINLRLFGWGGMYISDIKQRDNVYTPGMVRKMPDYGTMSLTLMDSDVIPEAATSFKLDLPSEESLVSTLSKSMKLAPQEEKTVTFILTWHFPKTLVQRGKPYGVPRYYSKVFEDASAVSDALIADFDELDRLTKLWVDNWYNSTLPYWFLDRTFLNMSTLATSTANYFADGIFMGWEGAYHSPGTTTHVWGYIQAIAMLFPELEISLREKVDFKLISEDGGMMEDGMIRFRWWHKGPAVDGQAGIILRSYMIHRSAKDDSFLRRNYAGIKKAMQGLTEFGDADHDGILTGAQHNTLDAAWYGKITWLSLHYTTALRAAAEMADEMGDHDYASFCRTIADKGRCYIEDHLFNGEYFFQEADPDHPDSPGTYNGLEYSQLLGQSWAYQVGLGEVVDPDKARTALESMWRYNFTTDVGPYRKKFEDGRWFAMPGEGGLIACTWPYGGSDVLKKGASTYAAYNNECQNGYEYAATSLMMWHGMPYHALAHMWYMHNDRYHGAVRNPWCEVEWGMHYSRSMASYGHFTAVSGFEYHGPKGHIGFAPQITPEKFKSAFTSAEAWGSFEQRRQGNTQIEKITVVHGTLQLKTLAFELPEHGKTKGATITLDGEPLEGAMTQNEQQVLIKLNQPIRMKTGQSLKIELR</sequence>
<reference evidence="3 4" key="1">
    <citation type="journal article" date="2024" name="Appl. Environ. Microbiol.">
        <title>Pontiella agarivorans sp. nov., a novel marine anaerobic bacterium capable of degrading macroalgal polysaccharides and fixing nitrogen.</title>
        <authorList>
            <person name="Liu N."/>
            <person name="Kivenson V."/>
            <person name="Peng X."/>
            <person name="Cui Z."/>
            <person name="Lankiewicz T.S."/>
            <person name="Gosselin K.M."/>
            <person name="English C.J."/>
            <person name="Blair E.M."/>
            <person name="O'Malley M.A."/>
            <person name="Valentine D.L."/>
        </authorList>
    </citation>
    <scope>NUCLEOTIDE SEQUENCE [LARGE SCALE GENOMIC DNA]</scope>
    <source>
        <strain evidence="3 4">NLcol2</strain>
    </source>
</reference>
<keyword evidence="3" id="KW-0378">Hydrolase</keyword>
<dbReference type="PANTHER" id="PTHR12654">
    <property type="entry name" value="BILE ACID BETA-GLUCOSIDASE-RELATED"/>
    <property type="match status" value="1"/>
</dbReference>
<gene>
    <name evidence="3" type="ORF">P9H32_07425</name>
</gene>
<organism evidence="3 4">
    <name type="scientific">Pontiella agarivorans</name>
    <dbReference type="NCBI Taxonomy" id="3038953"/>
    <lineage>
        <taxon>Bacteria</taxon>
        <taxon>Pseudomonadati</taxon>
        <taxon>Kiritimatiellota</taxon>
        <taxon>Kiritimatiellia</taxon>
        <taxon>Kiritimatiellales</taxon>
        <taxon>Pontiellaceae</taxon>
        <taxon>Pontiella</taxon>
    </lineage>
</organism>
<dbReference type="Pfam" id="PF04685">
    <property type="entry name" value="DUF608"/>
    <property type="match status" value="1"/>
</dbReference>
<dbReference type="InterPro" id="IPR008928">
    <property type="entry name" value="6-hairpin_glycosidase_sf"/>
</dbReference>
<evidence type="ECO:0000259" key="2">
    <source>
        <dbReference type="Pfam" id="PF12215"/>
    </source>
</evidence>
<keyword evidence="3" id="KW-0326">Glycosidase</keyword>
<dbReference type="Proteomes" id="UP001290861">
    <property type="component" value="Unassembled WGS sequence"/>
</dbReference>
<protein>
    <submittedName>
        <fullName evidence="3">GH116 family glycosyl-hydrolase</fullName>
        <ecNumber evidence="3">3.2.1.-</ecNumber>
    </submittedName>
</protein>
<dbReference type="InterPro" id="IPR024462">
    <property type="entry name" value="GH116_N"/>
</dbReference>
<dbReference type="PANTHER" id="PTHR12654:SF0">
    <property type="entry name" value="NON-LYSOSOMAL GLUCOSYLCERAMIDASE"/>
    <property type="match status" value="1"/>
</dbReference>
<evidence type="ECO:0000313" key="4">
    <source>
        <dbReference type="Proteomes" id="UP001290861"/>
    </source>
</evidence>
<dbReference type="InterPro" id="IPR012341">
    <property type="entry name" value="6hp_glycosidase-like_sf"/>
</dbReference>
<feature type="domain" description="Glycosyl-hydrolase family 116 catalytic region" evidence="1">
    <location>
        <begin position="546"/>
        <end position="825"/>
    </location>
</feature>
<dbReference type="EMBL" id="JARVCO010000008">
    <property type="protein sequence ID" value="MDZ8118460.1"/>
    <property type="molecule type" value="Genomic_DNA"/>
</dbReference>
<feature type="domain" description="Glycosyl-hydrolase family 116 N-terminal" evidence="2">
    <location>
        <begin position="1"/>
        <end position="156"/>
    </location>
</feature>
<comment type="caution">
    <text evidence="3">The sequence shown here is derived from an EMBL/GenBank/DDBJ whole genome shotgun (WGS) entry which is preliminary data.</text>
</comment>
<name>A0ABU5MW69_9BACT</name>
<keyword evidence="4" id="KW-1185">Reference proteome</keyword>
<feature type="domain" description="Glycosyl-hydrolase family 116 N-terminal" evidence="2">
    <location>
        <begin position="367"/>
        <end position="430"/>
    </location>
</feature>
<dbReference type="GO" id="GO:0016798">
    <property type="term" value="F:hydrolase activity, acting on glycosyl bonds"/>
    <property type="evidence" value="ECO:0007669"/>
    <property type="project" value="UniProtKB-KW"/>
</dbReference>
<evidence type="ECO:0000259" key="1">
    <source>
        <dbReference type="Pfam" id="PF04685"/>
    </source>
</evidence>
<dbReference type="SUPFAM" id="SSF48208">
    <property type="entry name" value="Six-hairpin glycosidases"/>
    <property type="match status" value="1"/>
</dbReference>
<dbReference type="EC" id="3.2.1.-" evidence="3"/>
<dbReference type="InterPro" id="IPR052566">
    <property type="entry name" value="Non-lysos_glucosylceramidase"/>
</dbReference>
<evidence type="ECO:0000313" key="3">
    <source>
        <dbReference type="EMBL" id="MDZ8118460.1"/>
    </source>
</evidence>
<dbReference type="RefSeq" id="WP_322608260.1">
    <property type="nucleotide sequence ID" value="NZ_JARVCO010000008.1"/>
</dbReference>
<accession>A0ABU5MW69</accession>